<sequence length="606" mass="65314">MSWLLLRHANRSFLDAQNRQSQTEQVATWQKLLVVQSQALITEIGSTSAHMPGGILTNSECSTRAALEMLIFEGAWSNFRRTRAPRRCRRPSPETQQAGGASGRLQDHGARSPLRLHGDVGGHVVAFLVGAVATVTAQIGHDLGMSQGEITWIAASTSLTAGAFQLALGQLADLLGRRLMFISGLASFSLFAVVAGFAQNPFWMDILCGFLGISTAMMVPPAIGILGASYARPSKRKNIAFSAFSSGNPVGFALGSILGGVAAKVFNWRAIFFMIAIIWGVLAVVAFWVVPSVEAFDDEAGSSGVDGPAKAAPSTGAQLRDFFRKFDTLGAALTLFGTGFFTAAITLAPHDGWAAPQVLSLLIVGFVMICVFLYWETYWPHPLMPPKIWKDRNFSLLIASLVLGIMAFNSSSFWLSLFLQQVQSLDSLEVGVRLLPQTIAGLTWNIVAGVLLHRVNNTILHGIGAVAYLVANLLLSFMRPDSSYWAFIFPSLIIQVIGADFQFNVVNMYVMQSLPSHQQALAGGIFNTMVRLCSTLALGISTAVYGGVEQTEAGRQDPMLGYTRALQVSVALAAGGILFVPFIRVGTQGNDRFEDDGEEQVVSEKK</sequence>
<feature type="transmembrane region" description="Helical" evidence="6">
    <location>
        <begin position="239"/>
        <end position="262"/>
    </location>
</feature>
<keyword evidence="2 6" id="KW-0812">Transmembrane</keyword>
<dbReference type="Pfam" id="PF07690">
    <property type="entry name" value="MFS_1"/>
    <property type="match status" value="1"/>
</dbReference>
<feature type="transmembrane region" description="Helical" evidence="6">
    <location>
        <begin position="524"/>
        <end position="545"/>
    </location>
</feature>
<feature type="region of interest" description="Disordered" evidence="5">
    <location>
        <begin position="83"/>
        <end position="108"/>
    </location>
</feature>
<dbReference type="AlphaFoldDB" id="A0AA97PK62"/>
<feature type="transmembrane region" description="Helical" evidence="6">
    <location>
        <begin position="565"/>
        <end position="583"/>
    </location>
</feature>
<evidence type="ECO:0000256" key="2">
    <source>
        <dbReference type="ARBA" id="ARBA00022692"/>
    </source>
</evidence>
<proteinExistence type="predicted"/>
<dbReference type="InterPro" id="IPR005829">
    <property type="entry name" value="Sugar_transporter_CS"/>
</dbReference>
<dbReference type="InterPro" id="IPR011701">
    <property type="entry name" value="MFS"/>
</dbReference>
<dbReference type="PROSITE" id="PS50850">
    <property type="entry name" value="MFS"/>
    <property type="match status" value="1"/>
</dbReference>
<keyword evidence="4 6" id="KW-0472">Membrane</keyword>
<keyword evidence="3 6" id="KW-1133">Transmembrane helix</keyword>
<feature type="transmembrane region" description="Helical" evidence="6">
    <location>
        <begin position="120"/>
        <end position="140"/>
    </location>
</feature>
<dbReference type="PANTHER" id="PTHR42718:SF23">
    <property type="entry name" value="MAJOR FACILITATOR SUPERFAMILY (MFS) PROFILE DOMAIN-CONTAINING PROTEIN"/>
    <property type="match status" value="1"/>
</dbReference>
<feature type="transmembrane region" description="Helical" evidence="6">
    <location>
        <begin position="179"/>
        <end position="198"/>
    </location>
</feature>
<dbReference type="PROSITE" id="PS00216">
    <property type="entry name" value="SUGAR_TRANSPORT_1"/>
    <property type="match status" value="1"/>
</dbReference>
<feature type="transmembrane region" description="Helical" evidence="6">
    <location>
        <begin position="329"/>
        <end position="348"/>
    </location>
</feature>
<dbReference type="SUPFAM" id="SSF103473">
    <property type="entry name" value="MFS general substrate transporter"/>
    <property type="match status" value="2"/>
</dbReference>
<dbReference type="InterPro" id="IPR020846">
    <property type="entry name" value="MFS_dom"/>
</dbReference>
<evidence type="ECO:0000256" key="3">
    <source>
        <dbReference type="ARBA" id="ARBA00022989"/>
    </source>
</evidence>
<dbReference type="GO" id="GO:0016020">
    <property type="term" value="C:membrane"/>
    <property type="evidence" value="ECO:0007669"/>
    <property type="project" value="UniProtKB-SubCell"/>
</dbReference>
<dbReference type="InterPro" id="IPR036259">
    <property type="entry name" value="MFS_trans_sf"/>
</dbReference>
<feature type="domain" description="Major facilitator superfamily (MFS) profile" evidence="7">
    <location>
        <begin position="114"/>
        <end position="588"/>
    </location>
</feature>
<dbReference type="GO" id="GO:0022857">
    <property type="term" value="F:transmembrane transporter activity"/>
    <property type="evidence" value="ECO:0007669"/>
    <property type="project" value="InterPro"/>
</dbReference>
<feature type="transmembrane region" description="Helical" evidence="6">
    <location>
        <begin position="396"/>
        <end position="414"/>
    </location>
</feature>
<dbReference type="EMBL" id="JH794014">
    <property type="protein sequence ID" value="ELQ37519.1"/>
    <property type="molecule type" value="Genomic_DNA"/>
</dbReference>
<dbReference type="PANTHER" id="PTHR42718">
    <property type="entry name" value="MAJOR FACILITATOR SUPERFAMILY MULTIDRUG TRANSPORTER MFSC"/>
    <property type="match status" value="1"/>
</dbReference>
<feature type="transmembrane region" description="Helical" evidence="6">
    <location>
        <begin position="354"/>
        <end position="375"/>
    </location>
</feature>
<protein>
    <recommendedName>
        <fullName evidence="7">Major facilitator superfamily (MFS) profile domain-containing protein</fullName>
    </recommendedName>
</protein>
<feature type="transmembrane region" description="Helical" evidence="6">
    <location>
        <begin position="484"/>
        <end position="503"/>
    </location>
</feature>
<organism evidence="8">
    <name type="scientific">Pyricularia oryzae (strain Y34)</name>
    <name type="common">Rice blast fungus</name>
    <name type="synonym">Magnaporthe oryzae</name>
    <dbReference type="NCBI Taxonomy" id="1143189"/>
    <lineage>
        <taxon>Eukaryota</taxon>
        <taxon>Fungi</taxon>
        <taxon>Dikarya</taxon>
        <taxon>Ascomycota</taxon>
        <taxon>Pezizomycotina</taxon>
        <taxon>Sordariomycetes</taxon>
        <taxon>Sordariomycetidae</taxon>
        <taxon>Magnaporthales</taxon>
        <taxon>Pyriculariaceae</taxon>
        <taxon>Pyricularia</taxon>
    </lineage>
</organism>
<reference evidence="8" key="1">
    <citation type="journal article" date="2012" name="PLoS Genet.">
        <title>Comparative analysis of the genomes of two field isolates of the rice blast fungus Magnaporthe oryzae.</title>
        <authorList>
            <person name="Xue M."/>
            <person name="Yang J."/>
            <person name="Li Z."/>
            <person name="Hu S."/>
            <person name="Yao N."/>
            <person name="Dean R.A."/>
            <person name="Zhao W."/>
            <person name="Shen M."/>
            <person name="Zhang H."/>
            <person name="Li C."/>
            <person name="Liu L."/>
            <person name="Cao L."/>
            <person name="Xu X."/>
            <person name="Xing Y."/>
            <person name="Hsiang T."/>
            <person name="Zhang Z."/>
            <person name="Xu J.R."/>
            <person name="Peng Y.L."/>
        </authorList>
    </citation>
    <scope>NUCLEOTIDE SEQUENCE</scope>
    <source>
        <strain evidence="8">Y34</strain>
    </source>
</reference>
<accession>A0AA97PK62</accession>
<evidence type="ECO:0000313" key="8">
    <source>
        <dbReference type="EMBL" id="ELQ37519.1"/>
    </source>
</evidence>
<feature type="transmembrane region" description="Helical" evidence="6">
    <location>
        <begin position="152"/>
        <end position="172"/>
    </location>
</feature>
<name>A0AA97PK62_PYRO3</name>
<feature type="transmembrane region" description="Helical" evidence="6">
    <location>
        <begin position="434"/>
        <end position="452"/>
    </location>
</feature>
<feature type="transmembrane region" description="Helical" evidence="6">
    <location>
        <begin position="459"/>
        <end position="478"/>
    </location>
</feature>
<evidence type="ECO:0000256" key="5">
    <source>
        <dbReference type="SAM" id="MobiDB-lite"/>
    </source>
</evidence>
<dbReference type="Proteomes" id="UP000011086">
    <property type="component" value="Unassembled WGS sequence"/>
</dbReference>
<evidence type="ECO:0000259" key="7">
    <source>
        <dbReference type="PROSITE" id="PS50850"/>
    </source>
</evidence>
<gene>
    <name evidence="8" type="ORF">OOU_Y34scaffold00590g33</name>
</gene>
<dbReference type="Gene3D" id="1.20.1250.20">
    <property type="entry name" value="MFS general substrate transporter like domains"/>
    <property type="match status" value="2"/>
</dbReference>
<feature type="transmembrane region" description="Helical" evidence="6">
    <location>
        <begin position="204"/>
        <end position="227"/>
    </location>
</feature>
<evidence type="ECO:0000256" key="6">
    <source>
        <dbReference type="SAM" id="Phobius"/>
    </source>
</evidence>
<evidence type="ECO:0000256" key="1">
    <source>
        <dbReference type="ARBA" id="ARBA00004141"/>
    </source>
</evidence>
<evidence type="ECO:0000256" key="4">
    <source>
        <dbReference type="ARBA" id="ARBA00023136"/>
    </source>
</evidence>
<feature type="transmembrane region" description="Helical" evidence="6">
    <location>
        <begin position="268"/>
        <end position="290"/>
    </location>
</feature>
<comment type="subcellular location">
    <subcellularLocation>
        <location evidence="1">Membrane</location>
        <topology evidence="1">Multi-pass membrane protein</topology>
    </subcellularLocation>
</comment>